<evidence type="ECO:0000256" key="6">
    <source>
        <dbReference type="RuleBase" id="RU003915"/>
    </source>
</evidence>
<dbReference type="InterPro" id="IPR000774">
    <property type="entry name" value="PPIase_FKBP_N"/>
</dbReference>
<evidence type="ECO:0000256" key="1">
    <source>
        <dbReference type="ARBA" id="ARBA00000971"/>
    </source>
</evidence>
<feature type="chain" id="PRO_5003335687" description="Peptidyl-prolyl cis-trans isomerase" evidence="7">
    <location>
        <begin position="26"/>
        <end position="242"/>
    </location>
</feature>
<sequence length="242" mass="26413">MKNPIRALLLLMAALHIAALGSVYAEGIADEAARGTEKSDMSYAFGMAIGSDLKQAGLDFNYAAFTRGFREIIEGQETRLTLDQAVEKVQTAFRAAMAKQAEYNREQEVRFFAENSIKPGVKTTVSGLQYEVLTEGTGAQPELSDFVRVHYRGALLDGVIFDSSYDRGEPVEFPLDGVISGWSEGLLLMKEGGKSRLYIPSRLAYGAQGAGSAIPPNATLIFEVELLEIIPPPEGDDLYYDE</sequence>
<dbReference type="Pfam" id="PF00254">
    <property type="entry name" value="FKBP_C"/>
    <property type="match status" value="1"/>
</dbReference>
<comment type="catalytic activity">
    <reaction evidence="1 5 6">
        <text>[protein]-peptidylproline (omega=180) = [protein]-peptidylproline (omega=0)</text>
        <dbReference type="Rhea" id="RHEA:16237"/>
        <dbReference type="Rhea" id="RHEA-COMP:10747"/>
        <dbReference type="Rhea" id="RHEA-COMP:10748"/>
        <dbReference type="ChEBI" id="CHEBI:83833"/>
        <dbReference type="ChEBI" id="CHEBI:83834"/>
        <dbReference type="EC" id="5.2.1.8"/>
    </reaction>
</comment>
<dbReference type="PANTHER" id="PTHR43811">
    <property type="entry name" value="FKBP-TYPE PEPTIDYL-PROLYL CIS-TRANS ISOMERASE FKPA"/>
    <property type="match status" value="1"/>
</dbReference>
<reference evidence="10" key="1">
    <citation type="submission" date="2009-12" db="EMBL/GenBank/DDBJ databases">
        <title>Complete sequence of Treponema azotonutricium strain ZAS-9.</title>
        <authorList>
            <person name="Tetu S.G."/>
            <person name="Matson E."/>
            <person name="Ren Q."/>
            <person name="Seshadri R."/>
            <person name="Elbourne L."/>
            <person name="Hassan K.A."/>
            <person name="Durkin A."/>
            <person name="Radune D."/>
            <person name="Mohamoud Y."/>
            <person name="Shay R."/>
            <person name="Jin S."/>
            <person name="Zhang X."/>
            <person name="Lucey K."/>
            <person name="Ballor N.R."/>
            <person name="Ottesen E."/>
            <person name="Rosenthal R."/>
            <person name="Allen A."/>
            <person name="Leadbetter J.R."/>
            <person name="Paulsen I.T."/>
        </authorList>
    </citation>
    <scope>NUCLEOTIDE SEQUENCE [LARGE SCALE GENOMIC DNA]</scope>
    <source>
        <strain evidence="10">ATCC BAA-888 / DSM 13862 / ZAS-9</strain>
    </source>
</reference>
<evidence type="ECO:0000256" key="5">
    <source>
        <dbReference type="PROSITE-ProRule" id="PRU00277"/>
    </source>
</evidence>
<dbReference type="GO" id="GO:0003755">
    <property type="term" value="F:peptidyl-prolyl cis-trans isomerase activity"/>
    <property type="evidence" value="ECO:0007669"/>
    <property type="project" value="UniProtKB-UniRule"/>
</dbReference>
<dbReference type="SUPFAM" id="SSF54534">
    <property type="entry name" value="FKBP-like"/>
    <property type="match status" value="1"/>
</dbReference>
<keyword evidence="10" id="KW-1185">Reference proteome</keyword>
<gene>
    <name evidence="9" type="ordered locus">TREAZ_1100</name>
</gene>
<protein>
    <recommendedName>
        <fullName evidence="6">Peptidyl-prolyl cis-trans isomerase</fullName>
        <ecNumber evidence="6">5.2.1.8</ecNumber>
    </recommendedName>
</protein>
<organism evidence="9 10">
    <name type="scientific">Leadbettera azotonutricia (strain ATCC BAA-888 / DSM 13862 / ZAS-9)</name>
    <name type="common">Treponema azotonutricium</name>
    <dbReference type="NCBI Taxonomy" id="545695"/>
    <lineage>
        <taxon>Bacteria</taxon>
        <taxon>Pseudomonadati</taxon>
        <taxon>Spirochaetota</taxon>
        <taxon>Spirochaetia</taxon>
        <taxon>Spirochaetales</taxon>
        <taxon>Breznakiellaceae</taxon>
        <taxon>Leadbettera</taxon>
    </lineage>
</organism>
<dbReference type="InterPro" id="IPR036944">
    <property type="entry name" value="PPIase_FKBP_N_sf"/>
</dbReference>
<dbReference type="GO" id="GO:0006457">
    <property type="term" value="P:protein folding"/>
    <property type="evidence" value="ECO:0007669"/>
    <property type="project" value="InterPro"/>
</dbReference>
<dbReference type="InterPro" id="IPR046357">
    <property type="entry name" value="PPIase_dom_sf"/>
</dbReference>
<evidence type="ECO:0000256" key="3">
    <source>
        <dbReference type="ARBA" id="ARBA00023110"/>
    </source>
</evidence>
<dbReference type="STRING" id="545695.TREAZ_1100"/>
<evidence type="ECO:0000259" key="8">
    <source>
        <dbReference type="PROSITE" id="PS50059"/>
    </source>
</evidence>
<evidence type="ECO:0000313" key="9">
    <source>
        <dbReference type="EMBL" id="AEF81425.1"/>
    </source>
</evidence>
<name>F5Y7I0_LEAAZ</name>
<feature type="signal peptide" evidence="7">
    <location>
        <begin position="1"/>
        <end position="25"/>
    </location>
</feature>
<dbReference type="Pfam" id="PF01346">
    <property type="entry name" value="FKBP_N"/>
    <property type="match status" value="1"/>
</dbReference>
<keyword evidence="7" id="KW-0732">Signal</keyword>
<accession>F5Y7I0</accession>
<evidence type="ECO:0000256" key="2">
    <source>
        <dbReference type="ARBA" id="ARBA00006577"/>
    </source>
</evidence>
<dbReference type="PANTHER" id="PTHR43811:SF19">
    <property type="entry name" value="39 KDA FK506-BINDING NUCLEAR PROTEIN"/>
    <property type="match status" value="1"/>
</dbReference>
<evidence type="ECO:0000256" key="7">
    <source>
        <dbReference type="SAM" id="SignalP"/>
    </source>
</evidence>
<evidence type="ECO:0000313" key="10">
    <source>
        <dbReference type="Proteomes" id="UP000009222"/>
    </source>
</evidence>
<comment type="similarity">
    <text evidence="2 6">Belongs to the FKBP-type PPIase family.</text>
</comment>
<proteinExistence type="inferred from homology"/>
<dbReference type="EC" id="5.2.1.8" evidence="6"/>
<dbReference type="AlphaFoldDB" id="F5Y7I0"/>
<dbReference type="PROSITE" id="PS50059">
    <property type="entry name" value="FKBP_PPIASE"/>
    <property type="match status" value="1"/>
</dbReference>
<dbReference type="InParanoid" id="F5Y7I0"/>
<keyword evidence="4 5" id="KW-0413">Isomerase</keyword>
<reference evidence="9 10" key="2">
    <citation type="journal article" date="2011" name="ISME J.">
        <title>RNA-seq reveals cooperative metabolic interactions between two termite-gut spirochete species in co-culture.</title>
        <authorList>
            <person name="Rosenthal A.Z."/>
            <person name="Matson E.G."/>
            <person name="Eldar A."/>
            <person name="Leadbetter J.R."/>
        </authorList>
    </citation>
    <scope>NUCLEOTIDE SEQUENCE [LARGE SCALE GENOMIC DNA]</scope>
    <source>
        <strain evidence="10">ATCC BAA-888 / DSM 13862 / ZAS-9</strain>
    </source>
</reference>
<keyword evidence="3 5" id="KW-0697">Rotamase</keyword>
<dbReference type="RefSeq" id="WP_015710890.1">
    <property type="nucleotide sequence ID" value="NC_015577.1"/>
</dbReference>
<feature type="domain" description="PPIase FKBP-type" evidence="8">
    <location>
        <begin position="144"/>
        <end position="230"/>
    </location>
</feature>
<dbReference type="KEGG" id="taz:TREAZ_1100"/>
<evidence type="ECO:0000256" key="4">
    <source>
        <dbReference type="ARBA" id="ARBA00023235"/>
    </source>
</evidence>
<dbReference type="Gene3D" id="3.10.50.40">
    <property type="match status" value="1"/>
</dbReference>
<dbReference type="HOGENOM" id="CLU_013615_0_1_12"/>
<dbReference type="InterPro" id="IPR001179">
    <property type="entry name" value="PPIase_FKBP_dom"/>
</dbReference>
<dbReference type="Gene3D" id="1.10.287.460">
    <property type="entry name" value="Peptidyl-prolyl cis-trans isomerase, FKBP-type, N-terminal domain"/>
    <property type="match status" value="1"/>
</dbReference>
<dbReference type="FunFam" id="3.10.50.40:FF:000006">
    <property type="entry name" value="Peptidyl-prolyl cis-trans isomerase"/>
    <property type="match status" value="1"/>
</dbReference>
<dbReference type="EMBL" id="CP001841">
    <property type="protein sequence ID" value="AEF81425.1"/>
    <property type="molecule type" value="Genomic_DNA"/>
</dbReference>
<dbReference type="Proteomes" id="UP000009222">
    <property type="component" value="Chromosome"/>
</dbReference>
<dbReference type="eggNOG" id="COG0545">
    <property type="taxonomic scope" value="Bacteria"/>
</dbReference>